<evidence type="ECO:0000256" key="4">
    <source>
        <dbReference type="ARBA" id="ARBA00022989"/>
    </source>
</evidence>
<feature type="transmembrane region" description="Helical" evidence="6">
    <location>
        <begin position="269"/>
        <end position="286"/>
    </location>
</feature>
<evidence type="ECO:0000256" key="6">
    <source>
        <dbReference type="SAM" id="Phobius"/>
    </source>
</evidence>
<sequence length="313" mass="33375">MSSPQAIIDNRRGIIAMLCASLFFITNDTVIKLASDVFSTSQMMAVRGVFSTSFALIIVVALGQARHLRKLASPLVALRATLEATVAFLFITALALLPLANVTAILQSTPIIMTLMLVALGLERVGWRRWGAILVGFAGVLLIVQPSPEGFNISVLFALSAAVLVSIRDLVTRRIANDIPSPVIAASTTMAVGLAGFVIGFVRGEEWAPFLVPEVTYLVVAAALVTMANLAIVMAFRNVEVSVVSPFRYAVVIFALILGYLVFGDLPNLVAMAGMALVVGAGVYTIHREHVRRRQISALSVARPETTGGETGR</sequence>
<evidence type="ECO:0000313" key="8">
    <source>
        <dbReference type="EMBL" id="KPQ10065.1"/>
    </source>
</evidence>
<protein>
    <submittedName>
        <fullName evidence="8">DMT superfamily permease</fullName>
    </submittedName>
    <submittedName>
        <fullName evidence="9">Permease of the drug/metabolite transporter (DMT) superfamily</fullName>
    </submittedName>
</protein>
<dbReference type="Proteomes" id="UP000182800">
    <property type="component" value="Unassembled WGS sequence"/>
</dbReference>
<feature type="transmembrane region" description="Helical" evidence="6">
    <location>
        <begin position="183"/>
        <end position="203"/>
    </location>
</feature>
<feature type="transmembrane region" description="Helical" evidence="6">
    <location>
        <begin position="102"/>
        <end position="122"/>
    </location>
</feature>
<feature type="transmembrane region" description="Helical" evidence="6">
    <location>
        <begin position="247"/>
        <end position="263"/>
    </location>
</feature>
<comment type="subcellular location">
    <subcellularLocation>
        <location evidence="1">Membrane</location>
        <topology evidence="1">Multi-pass membrane protein</topology>
    </subcellularLocation>
</comment>
<keyword evidence="5 6" id="KW-0472">Membrane</keyword>
<evidence type="ECO:0000256" key="2">
    <source>
        <dbReference type="ARBA" id="ARBA00009853"/>
    </source>
</evidence>
<reference evidence="8 10" key="1">
    <citation type="submission" date="2015-09" db="EMBL/GenBank/DDBJ databases">
        <title>Identification and resolution of microdiversity through metagenomic sequencing of parallel consortia.</title>
        <authorList>
            <person name="Nelson W.C."/>
            <person name="Romine M.F."/>
            <person name="Lindemann S.R."/>
        </authorList>
    </citation>
    <scope>NUCLEOTIDE SEQUENCE [LARGE SCALE GENOMIC DNA]</scope>
    <source>
        <strain evidence="8">HL-109</strain>
    </source>
</reference>
<feature type="transmembrane region" description="Helical" evidence="6">
    <location>
        <begin position="129"/>
        <end position="145"/>
    </location>
</feature>
<proteinExistence type="inferred from homology"/>
<gene>
    <name evidence="9" type="ORF">GA0071312_1567</name>
    <name evidence="8" type="ORF">HLUCCO17_12370</name>
</gene>
<dbReference type="Proteomes" id="UP000050497">
    <property type="component" value="Unassembled WGS sequence"/>
</dbReference>
<name>A0A0P8BKJ9_9HYPH</name>
<comment type="similarity">
    <text evidence="2">Belongs to the drug/metabolite transporter (DMT) superfamily. 10 TMS drug/metabolite exporter (DME) (TC 2.A.7.3) family.</text>
</comment>
<reference evidence="9 11" key="2">
    <citation type="submission" date="2016-08" db="EMBL/GenBank/DDBJ databases">
        <authorList>
            <person name="Varghese N."/>
            <person name="Submissions Spin"/>
        </authorList>
    </citation>
    <scope>NUCLEOTIDE SEQUENCE [LARGE SCALE GENOMIC DNA]</scope>
    <source>
        <strain evidence="9 11">HL-109</strain>
    </source>
</reference>
<accession>A0A0P8BKJ9</accession>
<organism evidence="8 10">
    <name type="scientific">Saliniramus fredricksonii</name>
    <dbReference type="NCBI Taxonomy" id="1653334"/>
    <lineage>
        <taxon>Bacteria</taxon>
        <taxon>Pseudomonadati</taxon>
        <taxon>Pseudomonadota</taxon>
        <taxon>Alphaproteobacteria</taxon>
        <taxon>Hyphomicrobiales</taxon>
        <taxon>Salinarimonadaceae</taxon>
        <taxon>Saliniramus</taxon>
    </lineage>
</organism>
<keyword evidence="3 6" id="KW-0812">Transmembrane</keyword>
<dbReference type="EMBL" id="LJSX01000019">
    <property type="protein sequence ID" value="KPQ10065.1"/>
    <property type="molecule type" value="Genomic_DNA"/>
</dbReference>
<dbReference type="AlphaFoldDB" id="A0A0P8BKJ9"/>
<evidence type="ECO:0000259" key="7">
    <source>
        <dbReference type="Pfam" id="PF00892"/>
    </source>
</evidence>
<feature type="domain" description="EamA" evidence="7">
    <location>
        <begin position="12"/>
        <end position="144"/>
    </location>
</feature>
<feature type="transmembrane region" description="Helical" evidence="6">
    <location>
        <begin position="215"/>
        <end position="235"/>
    </location>
</feature>
<evidence type="ECO:0000313" key="9">
    <source>
        <dbReference type="EMBL" id="SCC80565.1"/>
    </source>
</evidence>
<feature type="transmembrane region" description="Helical" evidence="6">
    <location>
        <begin position="151"/>
        <end position="171"/>
    </location>
</feature>
<feature type="domain" description="EamA" evidence="7">
    <location>
        <begin position="153"/>
        <end position="281"/>
    </location>
</feature>
<dbReference type="RefSeq" id="WP_083204425.1">
    <property type="nucleotide sequence ID" value="NZ_FMBM01000002.1"/>
</dbReference>
<dbReference type="STRING" id="1653334.GA0071312_1567"/>
<dbReference type="GO" id="GO:0016020">
    <property type="term" value="C:membrane"/>
    <property type="evidence" value="ECO:0007669"/>
    <property type="project" value="UniProtKB-SubCell"/>
</dbReference>
<dbReference type="EMBL" id="FMBM01000002">
    <property type="protein sequence ID" value="SCC80565.1"/>
    <property type="molecule type" value="Genomic_DNA"/>
</dbReference>
<keyword evidence="11" id="KW-1185">Reference proteome</keyword>
<feature type="transmembrane region" description="Helical" evidence="6">
    <location>
        <begin position="43"/>
        <end position="63"/>
    </location>
</feature>
<feature type="transmembrane region" description="Helical" evidence="6">
    <location>
        <begin position="75"/>
        <end position="96"/>
    </location>
</feature>
<feature type="transmembrane region" description="Helical" evidence="6">
    <location>
        <begin position="12"/>
        <end position="31"/>
    </location>
</feature>
<dbReference type="InterPro" id="IPR000620">
    <property type="entry name" value="EamA_dom"/>
</dbReference>
<evidence type="ECO:0000256" key="1">
    <source>
        <dbReference type="ARBA" id="ARBA00004141"/>
    </source>
</evidence>
<dbReference type="PANTHER" id="PTHR22911">
    <property type="entry name" value="ACYL-MALONYL CONDENSING ENZYME-RELATED"/>
    <property type="match status" value="1"/>
</dbReference>
<comment type="caution">
    <text evidence="8">The sequence shown here is derived from an EMBL/GenBank/DDBJ whole genome shotgun (WGS) entry which is preliminary data.</text>
</comment>
<evidence type="ECO:0000313" key="11">
    <source>
        <dbReference type="Proteomes" id="UP000182800"/>
    </source>
</evidence>
<evidence type="ECO:0000256" key="3">
    <source>
        <dbReference type="ARBA" id="ARBA00022692"/>
    </source>
</evidence>
<dbReference type="PANTHER" id="PTHR22911:SF6">
    <property type="entry name" value="SOLUTE CARRIER FAMILY 35 MEMBER G1"/>
    <property type="match status" value="1"/>
</dbReference>
<evidence type="ECO:0000313" key="10">
    <source>
        <dbReference type="Proteomes" id="UP000050497"/>
    </source>
</evidence>
<dbReference type="SUPFAM" id="SSF103481">
    <property type="entry name" value="Multidrug resistance efflux transporter EmrE"/>
    <property type="match status" value="2"/>
</dbReference>
<dbReference type="PATRIC" id="fig|1653334.4.peg.219"/>
<dbReference type="InterPro" id="IPR037185">
    <property type="entry name" value="EmrE-like"/>
</dbReference>
<evidence type="ECO:0000256" key="5">
    <source>
        <dbReference type="ARBA" id="ARBA00023136"/>
    </source>
</evidence>
<dbReference type="Pfam" id="PF00892">
    <property type="entry name" value="EamA"/>
    <property type="match status" value="2"/>
</dbReference>
<dbReference type="OrthoDB" id="9815809at2"/>
<keyword evidence="4 6" id="KW-1133">Transmembrane helix</keyword>